<feature type="compositionally biased region" description="Polar residues" evidence="5">
    <location>
        <begin position="460"/>
        <end position="471"/>
    </location>
</feature>
<dbReference type="PANTHER" id="PTHR15549:SF33">
    <property type="entry name" value="MEMBRANE PROTEIN WSC4, PUTATIVE (AFU_ORTHOLOGUE AFUA_5G09020)-RELATED"/>
    <property type="match status" value="1"/>
</dbReference>
<feature type="chain" id="PRO_5040467322" evidence="7">
    <location>
        <begin position="21"/>
        <end position="471"/>
    </location>
</feature>
<organism evidence="8 9">
    <name type="scientific">Claviceps pazoutovae</name>
    <dbReference type="NCBI Taxonomy" id="1649127"/>
    <lineage>
        <taxon>Eukaryota</taxon>
        <taxon>Fungi</taxon>
        <taxon>Dikarya</taxon>
        <taxon>Ascomycota</taxon>
        <taxon>Pezizomycotina</taxon>
        <taxon>Sordariomycetes</taxon>
        <taxon>Hypocreomycetidae</taxon>
        <taxon>Hypocreales</taxon>
        <taxon>Clavicipitaceae</taxon>
        <taxon>Claviceps</taxon>
    </lineage>
</organism>
<gene>
    <name evidence="8" type="ORF">E4U60_000372</name>
</gene>
<dbReference type="InterPro" id="IPR051694">
    <property type="entry name" value="Immunoregulatory_rcpt-like"/>
</dbReference>
<evidence type="ECO:0000256" key="7">
    <source>
        <dbReference type="SAM" id="SignalP"/>
    </source>
</evidence>
<evidence type="ECO:0000313" key="9">
    <source>
        <dbReference type="Proteomes" id="UP000706124"/>
    </source>
</evidence>
<keyword evidence="4 6" id="KW-0472">Membrane</keyword>
<name>A0A9P7MJQ0_9HYPO</name>
<accession>A0A9P7MJQ0</accession>
<dbReference type="AlphaFoldDB" id="A0A9P7MJQ0"/>
<keyword evidence="3 6" id="KW-1133">Transmembrane helix</keyword>
<feature type="region of interest" description="Disordered" evidence="5">
    <location>
        <begin position="347"/>
        <end position="371"/>
    </location>
</feature>
<feature type="compositionally biased region" description="Pro residues" evidence="5">
    <location>
        <begin position="347"/>
        <end position="370"/>
    </location>
</feature>
<keyword evidence="9" id="KW-1185">Reference proteome</keyword>
<sequence length="471" mass="49521">MLPRLLLLSPLLSTAQAGAALPSERGDQSICDFYAAKNYGENNAATQLKLMQGIVAYAYAGGRSLPDGDVDSSGIFNVGRFDGENVDLRPWFDGSKATSNNNDQAVKIQWMDGGGTTPLIAFMNGSTPMANIQRGTNQYKLFTHWYFVFGKIYSCSLYKKFLDSSFEPLNPAYVHKFMGLNQTQVGYFIDQLLVASRNFGFSTADLDTLGLSMNAKYNARCLPPIEDSLTSICLAKECPVAVPSPNCLAYTNVKQRGLDSLAAASPASSSPSSSSSSTGSSSWTGQSGSAISSSTLSTGTIAGIAIGSAAVLLLAVGMVLFFCRRNKKKADSASAPAAAAAAAAPAPAPAPAMAPAPAPSPSPAGFPPPQYGYGPKPHESWYAPSPHESYCVPYGHGTPLPHGWAEAKTRPEELAAYTPVSSSPPPVIIHTPASPVQYRSGPEMTQLAEMESPEPPAGWNSVSRQTNGPAS</sequence>
<reference evidence="8 9" key="1">
    <citation type="journal article" date="2020" name="bioRxiv">
        <title>Whole genome comparisons of ergot fungi reveals the divergence and evolution of species within the genus Claviceps are the result of varying mechanisms driving genome evolution and host range expansion.</title>
        <authorList>
            <person name="Wyka S.A."/>
            <person name="Mondo S.J."/>
            <person name="Liu M."/>
            <person name="Dettman J."/>
            <person name="Nalam V."/>
            <person name="Broders K.D."/>
        </authorList>
    </citation>
    <scope>NUCLEOTIDE SEQUENCE [LARGE SCALE GENOMIC DNA]</scope>
    <source>
        <strain evidence="8 9">CCC 1485</strain>
    </source>
</reference>
<dbReference type="EMBL" id="SRPO01000011">
    <property type="protein sequence ID" value="KAG5948894.1"/>
    <property type="molecule type" value="Genomic_DNA"/>
</dbReference>
<feature type="region of interest" description="Disordered" evidence="5">
    <location>
        <begin position="415"/>
        <end position="471"/>
    </location>
</feature>
<evidence type="ECO:0000256" key="2">
    <source>
        <dbReference type="ARBA" id="ARBA00022692"/>
    </source>
</evidence>
<evidence type="ECO:0000256" key="1">
    <source>
        <dbReference type="ARBA" id="ARBA00004167"/>
    </source>
</evidence>
<comment type="subcellular location">
    <subcellularLocation>
        <location evidence="1">Membrane</location>
        <topology evidence="1">Single-pass membrane protein</topology>
    </subcellularLocation>
</comment>
<dbReference type="PANTHER" id="PTHR15549">
    <property type="entry name" value="PAIRED IMMUNOGLOBULIN-LIKE TYPE 2 RECEPTOR"/>
    <property type="match status" value="1"/>
</dbReference>
<dbReference type="GO" id="GO:0016020">
    <property type="term" value="C:membrane"/>
    <property type="evidence" value="ECO:0007669"/>
    <property type="project" value="UniProtKB-SubCell"/>
</dbReference>
<evidence type="ECO:0000256" key="5">
    <source>
        <dbReference type="SAM" id="MobiDB-lite"/>
    </source>
</evidence>
<feature type="transmembrane region" description="Helical" evidence="6">
    <location>
        <begin position="301"/>
        <end position="323"/>
    </location>
</feature>
<dbReference type="Proteomes" id="UP000706124">
    <property type="component" value="Unassembled WGS sequence"/>
</dbReference>
<protein>
    <submittedName>
        <fullName evidence="8">Uncharacterized protein</fullName>
    </submittedName>
</protein>
<proteinExistence type="predicted"/>
<evidence type="ECO:0000256" key="4">
    <source>
        <dbReference type="ARBA" id="ARBA00023136"/>
    </source>
</evidence>
<keyword evidence="7" id="KW-0732">Signal</keyword>
<evidence type="ECO:0000256" key="3">
    <source>
        <dbReference type="ARBA" id="ARBA00022989"/>
    </source>
</evidence>
<keyword evidence="2 6" id="KW-0812">Transmembrane</keyword>
<feature type="signal peptide" evidence="7">
    <location>
        <begin position="1"/>
        <end position="20"/>
    </location>
</feature>
<evidence type="ECO:0000313" key="8">
    <source>
        <dbReference type="EMBL" id="KAG5948894.1"/>
    </source>
</evidence>
<dbReference type="GO" id="GO:0071944">
    <property type="term" value="C:cell periphery"/>
    <property type="evidence" value="ECO:0007669"/>
    <property type="project" value="UniProtKB-ARBA"/>
</dbReference>
<comment type="caution">
    <text evidence="8">The sequence shown here is derived from an EMBL/GenBank/DDBJ whole genome shotgun (WGS) entry which is preliminary data.</text>
</comment>
<dbReference type="OrthoDB" id="2110578at2759"/>
<evidence type="ECO:0000256" key="6">
    <source>
        <dbReference type="SAM" id="Phobius"/>
    </source>
</evidence>
<feature type="region of interest" description="Disordered" evidence="5">
    <location>
        <begin position="264"/>
        <end position="289"/>
    </location>
</feature>